<sequence>MLAILPSNIFFALTFLTFSVSASDCLFGTHLHRRQSYGYSGESGPTNWHDLDPANEACGVGNFQSPIVLNGSTPFAIQPPFMTIPQVPSANFTNVGATLQVATNGTTIVDGEEYALRQFHFHTPSEHRINNEFYPLEMQMVHESVNGSIEVITFLFELSERGETTELLTSVIQNIDKVEHYGNSSVTGPLNFTVLIDAVQTQPLYTYNGSLTTPPCTEGITFFIVSNPLPIDVATFNALKHVMKFNARYAQNYLGGSNLLEVVSQLGDQGIHISFSRLCCKCAEGFGVDFVEAGYPGGNSTDVVLSPNTSDSGVRKRLPSVKFRV</sequence>
<evidence type="ECO:0000256" key="3">
    <source>
        <dbReference type="ARBA" id="ARBA00022723"/>
    </source>
</evidence>
<evidence type="ECO:0000256" key="7">
    <source>
        <dbReference type="SAM" id="SignalP"/>
    </source>
</evidence>
<organism evidence="9 10">
    <name type="scientific">Marasmiellus scandens</name>
    <dbReference type="NCBI Taxonomy" id="2682957"/>
    <lineage>
        <taxon>Eukaryota</taxon>
        <taxon>Fungi</taxon>
        <taxon>Dikarya</taxon>
        <taxon>Basidiomycota</taxon>
        <taxon>Agaricomycotina</taxon>
        <taxon>Agaricomycetes</taxon>
        <taxon>Agaricomycetidae</taxon>
        <taxon>Agaricales</taxon>
        <taxon>Marasmiineae</taxon>
        <taxon>Omphalotaceae</taxon>
        <taxon>Marasmiellus</taxon>
    </lineage>
</organism>
<keyword evidence="4" id="KW-0862">Zinc</keyword>
<name>A0ABR1JI17_9AGAR</name>
<comment type="caution">
    <text evidence="9">The sequence shown here is derived from an EMBL/GenBank/DDBJ whole genome shotgun (WGS) entry which is preliminary data.</text>
</comment>
<dbReference type="Proteomes" id="UP001498398">
    <property type="component" value="Unassembled WGS sequence"/>
</dbReference>
<gene>
    <name evidence="9" type="ORF">VKT23_008373</name>
</gene>
<dbReference type="Gene3D" id="3.10.200.10">
    <property type="entry name" value="Alpha carbonic anhydrase"/>
    <property type="match status" value="1"/>
</dbReference>
<evidence type="ECO:0000313" key="9">
    <source>
        <dbReference type="EMBL" id="KAK7461941.1"/>
    </source>
</evidence>
<dbReference type="PROSITE" id="PS51144">
    <property type="entry name" value="ALPHA_CA_2"/>
    <property type="match status" value="1"/>
</dbReference>
<feature type="chain" id="PRO_5045318776" description="carbonic anhydrase" evidence="7">
    <location>
        <begin position="23"/>
        <end position="325"/>
    </location>
</feature>
<dbReference type="SUPFAM" id="SSF51069">
    <property type="entry name" value="Carbonic anhydrase"/>
    <property type="match status" value="1"/>
</dbReference>
<evidence type="ECO:0000256" key="2">
    <source>
        <dbReference type="ARBA" id="ARBA00012925"/>
    </source>
</evidence>
<comment type="catalytic activity">
    <reaction evidence="6">
        <text>hydrogencarbonate + H(+) = CO2 + H2O</text>
        <dbReference type="Rhea" id="RHEA:10748"/>
        <dbReference type="ChEBI" id="CHEBI:15377"/>
        <dbReference type="ChEBI" id="CHEBI:15378"/>
        <dbReference type="ChEBI" id="CHEBI:16526"/>
        <dbReference type="ChEBI" id="CHEBI:17544"/>
        <dbReference type="EC" id="4.2.1.1"/>
    </reaction>
</comment>
<feature type="domain" description="Alpha-carbonic anhydrase" evidence="8">
    <location>
        <begin position="35"/>
        <end position="275"/>
    </location>
</feature>
<evidence type="ECO:0000259" key="8">
    <source>
        <dbReference type="PROSITE" id="PS51144"/>
    </source>
</evidence>
<dbReference type="InterPro" id="IPR001148">
    <property type="entry name" value="CA_dom"/>
</dbReference>
<keyword evidence="7" id="KW-0732">Signal</keyword>
<accession>A0ABR1JI17</accession>
<dbReference type="InterPro" id="IPR041891">
    <property type="entry name" value="Alpha_CA_prokaryot-like"/>
</dbReference>
<keyword evidence="3" id="KW-0479">Metal-binding</keyword>
<dbReference type="InterPro" id="IPR023561">
    <property type="entry name" value="Carbonic_anhydrase_a-class"/>
</dbReference>
<dbReference type="InterPro" id="IPR036398">
    <property type="entry name" value="CA_dom_sf"/>
</dbReference>
<dbReference type="EC" id="4.2.1.1" evidence="2"/>
<protein>
    <recommendedName>
        <fullName evidence="2">carbonic anhydrase</fullName>
        <ecNumber evidence="2">4.2.1.1</ecNumber>
    </recommendedName>
</protein>
<proteinExistence type="inferred from homology"/>
<evidence type="ECO:0000313" key="10">
    <source>
        <dbReference type="Proteomes" id="UP001498398"/>
    </source>
</evidence>
<dbReference type="Pfam" id="PF00194">
    <property type="entry name" value="Carb_anhydrase"/>
    <property type="match status" value="1"/>
</dbReference>
<dbReference type="PANTHER" id="PTHR18952">
    <property type="entry name" value="CARBONIC ANHYDRASE"/>
    <property type="match status" value="1"/>
</dbReference>
<feature type="signal peptide" evidence="7">
    <location>
        <begin position="1"/>
        <end position="22"/>
    </location>
</feature>
<evidence type="ECO:0000256" key="1">
    <source>
        <dbReference type="ARBA" id="ARBA00010718"/>
    </source>
</evidence>
<comment type="similarity">
    <text evidence="1">Belongs to the alpha-carbonic anhydrase family.</text>
</comment>
<dbReference type="EMBL" id="JBANRG010000012">
    <property type="protein sequence ID" value="KAK7461941.1"/>
    <property type="molecule type" value="Genomic_DNA"/>
</dbReference>
<keyword evidence="10" id="KW-1185">Reference proteome</keyword>
<keyword evidence="5" id="KW-0456">Lyase</keyword>
<dbReference type="PANTHER" id="PTHR18952:SF265">
    <property type="entry name" value="CARBONIC ANHYDRASE"/>
    <property type="match status" value="1"/>
</dbReference>
<reference evidence="9 10" key="1">
    <citation type="submission" date="2024-01" db="EMBL/GenBank/DDBJ databases">
        <title>A draft genome for the cacao thread blight pathogen Marasmiellus scandens.</title>
        <authorList>
            <person name="Baruah I.K."/>
            <person name="Leung J."/>
            <person name="Bukari Y."/>
            <person name="Amoako-Attah I."/>
            <person name="Meinhardt L.W."/>
            <person name="Bailey B.A."/>
            <person name="Cohen S.P."/>
        </authorList>
    </citation>
    <scope>NUCLEOTIDE SEQUENCE [LARGE SCALE GENOMIC DNA]</scope>
    <source>
        <strain evidence="9 10">GH-19</strain>
    </source>
</reference>
<evidence type="ECO:0000256" key="6">
    <source>
        <dbReference type="ARBA" id="ARBA00048348"/>
    </source>
</evidence>
<evidence type="ECO:0000256" key="4">
    <source>
        <dbReference type="ARBA" id="ARBA00022833"/>
    </source>
</evidence>
<evidence type="ECO:0000256" key="5">
    <source>
        <dbReference type="ARBA" id="ARBA00023239"/>
    </source>
</evidence>
<dbReference type="SMART" id="SM01057">
    <property type="entry name" value="Carb_anhydrase"/>
    <property type="match status" value="1"/>
</dbReference>
<dbReference type="CDD" id="cd03124">
    <property type="entry name" value="alpha_CA_prokaryotic_like"/>
    <property type="match status" value="1"/>
</dbReference>